<dbReference type="Proteomes" id="UP000295244">
    <property type="component" value="Unassembled WGS sequence"/>
</dbReference>
<feature type="transmembrane region" description="Helical" evidence="2">
    <location>
        <begin position="68"/>
        <end position="90"/>
    </location>
</feature>
<keyword evidence="2" id="KW-0812">Transmembrane</keyword>
<dbReference type="Pfam" id="PF07332">
    <property type="entry name" value="Phage_holin_3_6"/>
    <property type="match status" value="1"/>
</dbReference>
<keyword evidence="4" id="KW-1185">Reference proteome</keyword>
<sequence length="154" mass="17069">MAERRKVTERDRTSEITQQLDRPPGAEEERGVKEILKELRPQLQELVRLHGEMARTELEPVAKRAGRAVGLLVAGAVFLFLFLIFFFLAGMYTMQAAGFPPWAAAGINAVILLIIAGVLAGAGAAGLRGLDPKPQRTIRSVQRSIEWFKEQFGR</sequence>
<feature type="region of interest" description="Disordered" evidence="1">
    <location>
        <begin position="1"/>
        <end position="28"/>
    </location>
</feature>
<evidence type="ECO:0000256" key="1">
    <source>
        <dbReference type="SAM" id="MobiDB-lite"/>
    </source>
</evidence>
<accession>A0A4R1BSF5</accession>
<keyword evidence="2" id="KW-1133">Transmembrane helix</keyword>
<feature type="transmembrane region" description="Helical" evidence="2">
    <location>
        <begin position="102"/>
        <end position="127"/>
    </location>
</feature>
<protein>
    <submittedName>
        <fullName evidence="3">Phage holin family protein</fullName>
    </submittedName>
</protein>
<evidence type="ECO:0000256" key="2">
    <source>
        <dbReference type="SAM" id="Phobius"/>
    </source>
</evidence>
<dbReference type="InterPro" id="IPR009937">
    <property type="entry name" value="Phage_holin_3_6"/>
</dbReference>
<proteinExistence type="predicted"/>
<dbReference type="OrthoDB" id="5244306at2"/>
<gene>
    <name evidence="3" type="ORF">E0L93_01680</name>
</gene>
<organism evidence="3 4">
    <name type="scientific">Rubrobacter taiwanensis</name>
    <dbReference type="NCBI Taxonomy" id="185139"/>
    <lineage>
        <taxon>Bacteria</taxon>
        <taxon>Bacillati</taxon>
        <taxon>Actinomycetota</taxon>
        <taxon>Rubrobacteria</taxon>
        <taxon>Rubrobacterales</taxon>
        <taxon>Rubrobacteraceae</taxon>
        <taxon>Rubrobacter</taxon>
    </lineage>
</organism>
<evidence type="ECO:0000313" key="3">
    <source>
        <dbReference type="EMBL" id="TCJ20558.1"/>
    </source>
</evidence>
<feature type="compositionally biased region" description="Basic and acidic residues" evidence="1">
    <location>
        <begin position="1"/>
        <end position="14"/>
    </location>
</feature>
<dbReference type="EMBL" id="SKBU01000003">
    <property type="protein sequence ID" value="TCJ20558.1"/>
    <property type="molecule type" value="Genomic_DNA"/>
</dbReference>
<comment type="caution">
    <text evidence="3">The sequence shown here is derived from an EMBL/GenBank/DDBJ whole genome shotgun (WGS) entry which is preliminary data.</text>
</comment>
<evidence type="ECO:0000313" key="4">
    <source>
        <dbReference type="Proteomes" id="UP000295244"/>
    </source>
</evidence>
<reference evidence="3 4" key="1">
    <citation type="submission" date="2019-03" db="EMBL/GenBank/DDBJ databases">
        <title>Whole genome sequence of a novel Rubrobacter taiwanensis strain, isolated from Yellowstone National Park.</title>
        <authorList>
            <person name="Freed S."/>
            <person name="Ramaley R.F."/>
            <person name="Kyndt J.A."/>
        </authorList>
    </citation>
    <scope>NUCLEOTIDE SEQUENCE [LARGE SCALE GENOMIC DNA]</scope>
    <source>
        <strain evidence="3 4">Yellowstone</strain>
    </source>
</reference>
<keyword evidence="2" id="KW-0472">Membrane</keyword>
<dbReference type="AlphaFoldDB" id="A0A4R1BSF5"/>
<name>A0A4R1BSF5_9ACTN</name>